<dbReference type="Gene3D" id="3.10.100.10">
    <property type="entry name" value="Mannose-Binding Protein A, subunit A"/>
    <property type="match status" value="2"/>
</dbReference>
<reference evidence="2" key="1">
    <citation type="submission" date="2018-11" db="EMBL/GenBank/DDBJ databases">
        <authorList>
            <person name="Alioto T."/>
            <person name="Alioto T."/>
        </authorList>
    </citation>
    <scope>NUCLEOTIDE SEQUENCE</scope>
</reference>
<feature type="domain" description="C-type lectin" evidence="1">
    <location>
        <begin position="39"/>
        <end position="157"/>
    </location>
</feature>
<dbReference type="Pfam" id="PF00059">
    <property type="entry name" value="Lectin_C"/>
    <property type="match status" value="1"/>
</dbReference>
<evidence type="ECO:0000313" key="3">
    <source>
        <dbReference type="Proteomes" id="UP000596742"/>
    </source>
</evidence>
<dbReference type="Proteomes" id="UP000596742">
    <property type="component" value="Unassembled WGS sequence"/>
</dbReference>
<dbReference type="InterPro" id="IPR001304">
    <property type="entry name" value="C-type_lectin-like"/>
</dbReference>
<accession>A0A8B6EZE6</accession>
<dbReference type="AlphaFoldDB" id="A0A8B6EZE6"/>
<dbReference type="PANTHER" id="PTHR45710:SF26">
    <property type="entry name" value="RH26557P"/>
    <property type="match status" value="1"/>
</dbReference>
<evidence type="ECO:0000259" key="1">
    <source>
        <dbReference type="PROSITE" id="PS50041"/>
    </source>
</evidence>
<organism evidence="2 3">
    <name type="scientific">Mytilus galloprovincialis</name>
    <name type="common">Mediterranean mussel</name>
    <dbReference type="NCBI Taxonomy" id="29158"/>
    <lineage>
        <taxon>Eukaryota</taxon>
        <taxon>Metazoa</taxon>
        <taxon>Spiralia</taxon>
        <taxon>Lophotrochozoa</taxon>
        <taxon>Mollusca</taxon>
        <taxon>Bivalvia</taxon>
        <taxon>Autobranchia</taxon>
        <taxon>Pteriomorphia</taxon>
        <taxon>Mytilida</taxon>
        <taxon>Mytiloidea</taxon>
        <taxon>Mytilidae</taxon>
        <taxon>Mytilinae</taxon>
        <taxon>Mytilus</taxon>
    </lineage>
</organism>
<evidence type="ECO:0000313" key="2">
    <source>
        <dbReference type="EMBL" id="VDI41179.1"/>
    </source>
</evidence>
<proteinExistence type="predicted"/>
<dbReference type="PANTHER" id="PTHR45710">
    <property type="entry name" value="C-TYPE LECTIN DOMAIN-CONTAINING PROTEIN 180"/>
    <property type="match status" value="1"/>
</dbReference>
<feature type="non-terminal residue" evidence="2">
    <location>
        <position position="1"/>
    </location>
</feature>
<dbReference type="InterPro" id="IPR050828">
    <property type="entry name" value="C-type_lectin/matrix_domain"/>
</dbReference>
<dbReference type="OrthoDB" id="6050186at2759"/>
<dbReference type="SUPFAM" id="SSF56436">
    <property type="entry name" value="C-type lectin-like"/>
    <property type="match status" value="2"/>
</dbReference>
<protein>
    <recommendedName>
        <fullName evidence="1">C-type lectin domain-containing protein</fullName>
    </recommendedName>
</protein>
<gene>
    <name evidence="2" type="ORF">MGAL_10B062256</name>
</gene>
<dbReference type="SMART" id="SM00034">
    <property type="entry name" value="CLECT"/>
    <property type="match status" value="1"/>
</dbReference>
<dbReference type="EMBL" id="UYJE01005869">
    <property type="protein sequence ID" value="VDI41179.1"/>
    <property type="molecule type" value="Genomic_DNA"/>
</dbReference>
<name>A0A8B6EZE6_MYTGA</name>
<comment type="caution">
    <text evidence="2">The sequence shown here is derived from an EMBL/GenBank/DDBJ whole genome shotgun (WGS) entry which is preliminary data.</text>
</comment>
<dbReference type="InterPro" id="IPR016187">
    <property type="entry name" value="CTDL_fold"/>
</dbReference>
<dbReference type="CDD" id="cd00037">
    <property type="entry name" value="CLECT"/>
    <property type="match status" value="1"/>
</dbReference>
<dbReference type="PROSITE" id="PS50041">
    <property type="entry name" value="C_TYPE_LECTIN_2"/>
    <property type="match status" value="1"/>
</dbReference>
<dbReference type="InterPro" id="IPR016186">
    <property type="entry name" value="C-type_lectin-like/link_sf"/>
</dbReference>
<sequence length="205" mass="23669">MSEFPGVTPGKISEYGVWDYKLLGHSFELCNRDDGWILIEQKCVKLFEDKSAWLDANRTCTKNNANLYRMINGREVWALGEVVGCRTDDNQMWIDISDVPYPGQWRYSNNMTVRYQPWASSARKILTKGGTCVFANPRQNFYWDVELCTEEKKFVCSKDTGTCPQGWAQFRNECFQLVSISSLKDSWFGAKTYCENQNTKLLTIA</sequence>
<keyword evidence="3" id="KW-1185">Reference proteome</keyword>